<accession>A0A0C2WL95</accession>
<keyword evidence="4" id="KW-1185">Reference proteome</keyword>
<dbReference type="EMBL" id="KN818369">
    <property type="protein sequence ID" value="KIL57456.1"/>
    <property type="molecule type" value="Genomic_DNA"/>
</dbReference>
<reference evidence="3 4" key="1">
    <citation type="submission" date="2014-04" db="EMBL/GenBank/DDBJ databases">
        <title>Evolutionary Origins and Diversification of the Mycorrhizal Mutualists.</title>
        <authorList>
            <consortium name="DOE Joint Genome Institute"/>
            <consortium name="Mycorrhizal Genomics Consortium"/>
            <person name="Kohler A."/>
            <person name="Kuo A."/>
            <person name="Nagy L.G."/>
            <person name="Floudas D."/>
            <person name="Copeland A."/>
            <person name="Barry K.W."/>
            <person name="Cichocki N."/>
            <person name="Veneault-Fourrey C."/>
            <person name="LaButti K."/>
            <person name="Lindquist E.A."/>
            <person name="Lipzen A."/>
            <person name="Lundell T."/>
            <person name="Morin E."/>
            <person name="Murat C."/>
            <person name="Riley R."/>
            <person name="Ohm R."/>
            <person name="Sun H."/>
            <person name="Tunlid A."/>
            <person name="Henrissat B."/>
            <person name="Grigoriev I.V."/>
            <person name="Hibbett D.S."/>
            <person name="Martin F."/>
        </authorList>
    </citation>
    <scope>NUCLEOTIDE SEQUENCE [LARGE SCALE GENOMIC DNA]</scope>
    <source>
        <strain evidence="3 4">Koide BX008</strain>
    </source>
</reference>
<evidence type="ECO:0000313" key="4">
    <source>
        <dbReference type="Proteomes" id="UP000054549"/>
    </source>
</evidence>
<evidence type="ECO:0000313" key="3">
    <source>
        <dbReference type="EMBL" id="KIL57456.1"/>
    </source>
</evidence>
<proteinExistence type="predicted"/>
<organism evidence="3 4">
    <name type="scientific">Amanita muscaria (strain Koide BX008)</name>
    <dbReference type="NCBI Taxonomy" id="946122"/>
    <lineage>
        <taxon>Eukaryota</taxon>
        <taxon>Fungi</taxon>
        <taxon>Dikarya</taxon>
        <taxon>Basidiomycota</taxon>
        <taxon>Agaricomycotina</taxon>
        <taxon>Agaricomycetes</taxon>
        <taxon>Agaricomycetidae</taxon>
        <taxon>Agaricales</taxon>
        <taxon>Pluteineae</taxon>
        <taxon>Amanitaceae</taxon>
        <taxon>Amanita</taxon>
    </lineage>
</organism>
<name>A0A0C2WL95_AMAMK</name>
<sequence length="437" mass="48377">MVRVYHLLLLVLRPYWALKDLLLTIPRLELQLWDVHSHLTHLSNLAPAQAHLQRDVAAFAAILERVLRAAISTRDQLAAQNQALEALTAAVGLARQAHQSSNNFLLTMSETLQLLTRSIQELGQESEVNEAITLLCQIQEDTRYTRLVAEVDDPALQRHSESPAPRDPTPPVFGPNSPRYVPSSPTTAPPFAPLILDGSSPPCCFCDTPSTAMSLSPRGSSASDEPAEPDLRINYRIPVHYYPSQQDNDSFIQWELEDWDMIPYGGETFMLARRGPDHNPRFMALTINGPHQEGRSLSRLAPPIFLGSYCLRQSTRLALTQIVLLTIKNEKGLKPGTQTGAQTPSSEGVLVTHPRNSWAPSKTREQGVPITNTVHIESARANDSATLPFTEEIEDALHSAVIQEQLEEAAIASGLGYESQSSVDSREDIYRFFSTLP</sequence>
<feature type="chain" id="PRO_5002170243" evidence="2">
    <location>
        <begin position="18"/>
        <end position="437"/>
    </location>
</feature>
<dbReference type="STRING" id="946122.A0A0C2WL95"/>
<evidence type="ECO:0000256" key="2">
    <source>
        <dbReference type="SAM" id="SignalP"/>
    </source>
</evidence>
<dbReference type="InParanoid" id="A0A0C2WL95"/>
<gene>
    <name evidence="3" type="ORF">M378DRAFT_16240</name>
</gene>
<feature type="compositionally biased region" description="Polar residues" evidence="1">
    <location>
        <begin position="336"/>
        <end position="346"/>
    </location>
</feature>
<feature type="region of interest" description="Disordered" evidence="1">
    <location>
        <begin position="155"/>
        <end position="186"/>
    </location>
</feature>
<feature type="region of interest" description="Disordered" evidence="1">
    <location>
        <begin position="335"/>
        <end position="365"/>
    </location>
</feature>
<dbReference type="AlphaFoldDB" id="A0A0C2WL95"/>
<dbReference type="HOGENOM" id="CLU_626944_0_0_1"/>
<evidence type="ECO:0000256" key="1">
    <source>
        <dbReference type="SAM" id="MobiDB-lite"/>
    </source>
</evidence>
<dbReference type="Proteomes" id="UP000054549">
    <property type="component" value="Unassembled WGS sequence"/>
</dbReference>
<protein>
    <submittedName>
        <fullName evidence="3">Uncharacterized protein</fullName>
    </submittedName>
</protein>
<feature type="signal peptide" evidence="2">
    <location>
        <begin position="1"/>
        <end position="17"/>
    </location>
</feature>
<keyword evidence="2" id="KW-0732">Signal</keyword>